<dbReference type="PROSITE" id="PS50005">
    <property type="entry name" value="TPR"/>
    <property type="match status" value="2"/>
</dbReference>
<keyword evidence="4" id="KW-0812">Transmembrane</keyword>
<evidence type="ECO:0000256" key="1">
    <source>
        <dbReference type="ARBA" id="ARBA00022737"/>
    </source>
</evidence>
<dbReference type="InterPro" id="IPR019734">
    <property type="entry name" value="TPR_rpt"/>
</dbReference>
<gene>
    <name evidence="5" type="ORF">PSON_ATCC_30995.1.T3640003</name>
</gene>
<evidence type="ECO:0000256" key="3">
    <source>
        <dbReference type="PROSITE-ProRule" id="PRU00339"/>
    </source>
</evidence>
<dbReference type="InterPro" id="IPR051685">
    <property type="entry name" value="Ycf3/AcsC/BcsC/TPR_MFPF"/>
</dbReference>
<reference evidence="5" key="1">
    <citation type="submission" date="2021-01" db="EMBL/GenBank/DDBJ databases">
        <authorList>
            <consortium name="Genoscope - CEA"/>
            <person name="William W."/>
        </authorList>
    </citation>
    <scope>NUCLEOTIDE SEQUENCE</scope>
</reference>
<keyword evidence="4" id="KW-0472">Membrane</keyword>
<dbReference type="AlphaFoldDB" id="A0A8S1RUB5"/>
<dbReference type="Pfam" id="PF07719">
    <property type="entry name" value="TPR_2"/>
    <property type="match status" value="1"/>
</dbReference>
<feature type="repeat" description="TPR" evidence="3">
    <location>
        <begin position="186"/>
        <end position="219"/>
    </location>
</feature>
<name>A0A8S1RUB5_9CILI</name>
<keyword evidence="4" id="KW-1133">Transmembrane helix</keyword>
<dbReference type="InterPro" id="IPR013105">
    <property type="entry name" value="TPR_2"/>
</dbReference>
<dbReference type="Proteomes" id="UP000692954">
    <property type="component" value="Unassembled WGS sequence"/>
</dbReference>
<evidence type="ECO:0008006" key="7">
    <source>
        <dbReference type="Google" id="ProtNLM"/>
    </source>
</evidence>
<evidence type="ECO:0000313" key="5">
    <source>
        <dbReference type="EMBL" id="CAD8131050.1"/>
    </source>
</evidence>
<dbReference type="Pfam" id="PF00515">
    <property type="entry name" value="TPR_1"/>
    <property type="match status" value="1"/>
</dbReference>
<dbReference type="OrthoDB" id="2335338at2759"/>
<keyword evidence="2 3" id="KW-0802">TPR repeat</keyword>
<comment type="caution">
    <text evidence="5">The sequence shown here is derived from an EMBL/GenBank/DDBJ whole genome shotgun (WGS) entry which is preliminary data.</text>
</comment>
<accession>A0A8S1RUB5</accession>
<evidence type="ECO:0000256" key="4">
    <source>
        <dbReference type="SAM" id="Phobius"/>
    </source>
</evidence>
<dbReference type="PANTHER" id="PTHR44943:SF4">
    <property type="entry name" value="TPR REPEAT-CONTAINING PROTEIN MJ0798"/>
    <property type="match status" value="1"/>
</dbReference>
<proteinExistence type="predicted"/>
<feature type="repeat" description="TPR" evidence="3">
    <location>
        <begin position="220"/>
        <end position="253"/>
    </location>
</feature>
<keyword evidence="1" id="KW-0677">Repeat</keyword>
<keyword evidence="6" id="KW-1185">Reference proteome</keyword>
<dbReference type="PANTHER" id="PTHR44943">
    <property type="entry name" value="CELLULOSE SYNTHASE OPERON PROTEIN C"/>
    <property type="match status" value="1"/>
</dbReference>
<evidence type="ECO:0000256" key="2">
    <source>
        <dbReference type="ARBA" id="ARBA00022803"/>
    </source>
</evidence>
<dbReference type="EMBL" id="CAJJDN010000364">
    <property type="protein sequence ID" value="CAD8131050.1"/>
    <property type="molecule type" value="Genomic_DNA"/>
</dbReference>
<feature type="transmembrane region" description="Helical" evidence="4">
    <location>
        <begin position="267"/>
        <end position="293"/>
    </location>
</feature>
<dbReference type="SMART" id="SM00028">
    <property type="entry name" value="TPR"/>
    <property type="match status" value="2"/>
</dbReference>
<evidence type="ECO:0000313" key="6">
    <source>
        <dbReference type="Proteomes" id="UP000692954"/>
    </source>
</evidence>
<sequence>MDIFKCQYLTHENEEIIGFCLNQNCQKATQYCYECLTQLHSDHLNECIRFAKLNQFINEFIKVQIQQCKEFKEISSKVQNCFEQIQKFMEQDIEKLEQMTKQLQNKDYLTFKSQINIIKKFQSKEKENSTKKTIIQLKNLLDTIKDIVADVTLTGDQISQGNQKDIKLLEINKESEHKKEQNIEESNRLKKEGVELYNQGKVKEAIDCFDKSLAINPQDDITWNWKGSALNNLNKYQEAIDCYDKSIAINPKNDNAWNNNFRFQKNFYVNIILILLLIIIIIIKQLMLILGIFQKEQNQSKESEVLISIINLDSQFKQVEEDYQYSLYYVSQISVQFYFFFGRKYQQLYFHYQWF</sequence>
<protein>
    <recommendedName>
        <fullName evidence="7">Tetratricopeptide repeat protein</fullName>
    </recommendedName>
</protein>
<organism evidence="5 6">
    <name type="scientific">Paramecium sonneborni</name>
    <dbReference type="NCBI Taxonomy" id="65129"/>
    <lineage>
        <taxon>Eukaryota</taxon>
        <taxon>Sar</taxon>
        <taxon>Alveolata</taxon>
        <taxon>Ciliophora</taxon>
        <taxon>Intramacronucleata</taxon>
        <taxon>Oligohymenophorea</taxon>
        <taxon>Peniculida</taxon>
        <taxon>Parameciidae</taxon>
        <taxon>Paramecium</taxon>
    </lineage>
</organism>